<evidence type="ECO:0008006" key="3">
    <source>
        <dbReference type="Google" id="ProtNLM"/>
    </source>
</evidence>
<sequence>MSVADAAARCLRSRGFRILGCFDPAVGALPDRGPQARICRLDTGALETAVGLVADRLSSGADILIVKKFGKLEAEGLGFRDVIAQAIAMDVPVKVRLNALNRDAFEAFSGSEANQLAPDLAILERCVQSVAAVGAVSACVPCR</sequence>
<organism evidence="1 2">
    <name type="scientific">Citreimonas salinaria</name>
    <dbReference type="NCBI Taxonomy" id="321339"/>
    <lineage>
        <taxon>Bacteria</taxon>
        <taxon>Pseudomonadati</taxon>
        <taxon>Pseudomonadota</taxon>
        <taxon>Alphaproteobacteria</taxon>
        <taxon>Rhodobacterales</taxon>
        <taxon>Roseobacteraceae</taxon>
        <taxon>Citreimonas</taxon>
    </lineage>
</organism>
<reference evidence="1 2" key="1">
    <citation type="submission" date="2016-10" db="EMBL/GenBank/DDBJ databases">
        <authorList>
            <person name="de Groot N.N."/>
        </authorList>
    </citation>
    <scope>NUCLEOTIDE SEQUENCE [LARGE SCALE GENOMIC DNA]</scope>
    <source>
        <strain evidence="1 2">DSM 26880</strain>
    </source>
</reference>
<evidence type="ECO:0000313" key="2">
    <source>
        <dbReference type="Proteomes" id="UP000199286"/>
    </source>
</evidence>
<name>A0A1H3NRK6_9RHOB</name>
<dbReference type="Pfam" id="PF10649">
    <property type="entry name" value="DUF2478"/>
    <property type="match status" value="1"/>
</dbReference>
<gene>
    <name evidence="1" type="ORF">SAMN05444340_12922</name>
</gene>
<accession>A0A1H3NRK6</accession>
<dbReference type="AlphaFoldDB" id="A0A1H3NRK6"/>
<dbReference type="STRING" id="321339.SAMN05444340_12922"/>
<dbReference type="Proteomes" id="UP000199286">
    <property type="component" value="Unassembled WGS sequence"/>
</dbReference>
<keyword evidence="2" id="KW-1185">Reference proteome</keyword>
<dbReference type="EMBL" id="FNPF01000029">
    <property type="protein sequence ID" value="SDY91561.1"/>
    <property type="molecule type" value="Genomic_DNA"/>
</dbReference>
<protein>
    <recommendedName>
        <fullName evidence="3">DUF2478 domain-containing protein</fullName>
    </recommendedName>
</protein>
<proteinExistence type="predicted"/>
<evidence type="ECO:0000313" key="1">
    <source>
        <dbReference type="EMBL" id="SDY91561.1"/>
    </source>
</evidence>
<dbReference type="InterPro" id="IPR018912">
    <property type="entry name" value="DUF2478"/>
</dbReference>